<feature type="chain" id="PRO_5015902941" evidence="1">
    <location>
        <begin position="21"/>
        <end position="259"/>
    </location>
</feature>
<evidence type="ECO:0000313" key="3">
    <source>
        <dbReference type="EMBL" id="PZP35755.1"/>
    </source>
</evidence>
<feature type="domain" description="Ice-binding protein C-terminal" evidence="2">
    <location>
        <begin position="233"/>
        <end position="258"/>
    </location>
</feature>
<dbReference type="AlphaFoldDB" id="A0A2W5DUZ4"/>
<dbReference type="InterPro" id="IPR013424">
    <property type="entry name" value="Ice-binding_C"/>
</dbReference>
<feature type="signal peptide" evidence="1">
    <location>
        <begin position="1"/>
        <end position="20"/>
    </location>
</feature>
<evidence type="ECO:0000313" key="4">
    <source>
        <dbReference type="Proteomes" id="UP000249633"/>
    </source>
</evidence>
<gene>
    <name evidence="3" type="ORF">DI603_03035</name>
</gene>
<dbReference type="NCBIfam" id="TIGR02595">
    <property type="entry name" value="PEP_CTERM"/>
    <property type="match status" value="1"/>
</dbReference>
<protein>
    <submittedName>
        <fullName evidence="3">PEP-CTERM sorting domain-containing protein</fullName>
    </submittedName>
</protein>
<evidence type="ECO:0000259" key="2">
    <source>
        <dbReference type="Pfam" id="PF07589"/>
    </source>
</evidence>
<proteinExistence type="predicted"/>
<dbReference type="Pfam" id="PF07589">
    <property type="entry name" value="PEP-CTERM"/>
    <property type="match status" value="1"/>
</dbReference>
<dbReference type="Proteomes" id="UP000249633">
    <property type="component" value="Unassembled WGS sequence"/>
</dbReference>
<organism evidence="3 4">
    <name type="scientific">Roseateles depolymerans</name>
    <dbReference type="NCBI Taxonomy" id="76731"/>
    <lineage>
        <taxon>Bacteria</taxon>
        <taxon>Pseudomonadati</taxon>
        <taxon>Pseudomonadota</taxon>
        <taxon>Betaproteobacteria</taxon>
        <taxon>Burkholderiales</taxon>
        <taxon>Sphaerotilaceae</taxon>
        <taxon>Roseateles</taxon>
    </lineage>
</organism>
<name>A0A2W5DUZ4_9BURK</name>
<keyword evidence="1" id="KW-0732">Signal</keyword>
<accession>A0A2W5DUZ4</accession>
<evidence type="ECO:0000256" key="1">
    <source>
        <dbReference type="SAM" id="SignalP"/>
    </source>
</evidence>
<dbReference type="EMBL" id="QFOD01000002">
    <property type="protein sequence ID" value="PZP35755.1"/>
    <property type="molecule type" value="Genomic_DNA"/>
</dbReference>
<comment type="caution">
    <text evidence="3">The sequence shown here is derived from an EMBL/GenBank/DDBJ whole genome shotgun (WGS) entry which is preliminary data.</text>
</comment>
<reference evidence="3 4" key="1">
    <citation type="submission" date="2017-08" db="EMBL/GenBank/DDBJ databases">
        <title>Infants hospitalized years apart are colonized by the same room-sourced microbial strains.</title>
        <authorList>
            <person name="Brooks B."/>
            <person name="Olm M.R."/>
            <person name="Firek B.A."/>
            <person name="Baker R."/>
            <person name="Thomas B.C."/>
            <person name="Morowitz M.J."/>
            <person name="Banfield J.F."/>
        </authorList>
    </citation>
    <scope>NUCLEOTIDE SEQUENCE [LARGE SCALE GENOMIC DNA]</scope>
    <source>
        <strain evidence="3">S2_012_000_R2_81</strain>
    </source>
</reference>
<sequence length="259" mass="26339">MTPKLLLASAALATALSAQAGVSVTGASFTYAQNFDTLAASGTAAWADNSTLEGWSLLPGVSSYGANTGSSTTAGFYSFGSASSSDRALGSVVSNTFSGAVGTGSNLFALALTNNSGGALSSFSLSYDGEQWRNNGNTTAQTLVVQYGFGDTYAAVTTWAPTASGFTFTTPQTGSSQLALDGNLAANRVAGLGGTVATDWSQGATLWLRWVDVNDSGNDHFLAIDNVSLSVSAVPEPGTYAMLLAGLGAMGFIARRRRD</sequence>